<protein>
    <submittedName>
        <fullName evidence="1">F-box/LRR-repeat protein</fullName>
    </submittedName>
</protein>
<dbReference type="AlphaFoldDB" id="A0AAD7P9E9"/>
<gene>
    <name evidence="1" type="ORF">O6P43_031945</name>
</gene>
<organism evidence="1 2">
    <name type="scientific">Quillaja saponaria</name>
    <name type="common">Soap bark tree</name>
    <dbReference type="NCBI Taxonomy" id="32244"/>
    <lineage>
        <taxon>Eukaryota</taxon>
        <taxon>Viridiplantae</taxon>
        <taxon>Streptophyta</taxon>
        <taxon>Embryophyta</taxon>
        <taxon>Tracheophyta</taxon>
        <taxon>Spermatophyta</taxon>
        <taxon>Magnoliopsida</taxon>
        <taxon>eudicotyledons</taxon>
        <taxon>Gunneridae</taxon>
        <taxon>Pentapetalae</taxon>
        <taxon>rosids</taxon>
        <taxon>fabids</taxon>
        <taxon>Fabales</taxon>
        <taxon>Quillajaceae</taxon>
        <taxon>Quillaja</taxon>
    </lineage>
</organism>
<accession>A0AAD7P9E9</accession>
<dbReference type="GO" id="GO:0031146">
    <property type="term" value="P:SCF-dependent proteasomal ubiquitin-dependent protein catabolic process"/>
    <property type="evidence" value="ECO:0007669"/>
    <property type="project" value="TreeGrafter"/>
</dbReference>
<sequence length="534" mass="61571">MGRKRERELNQELRSKGFNIPTHMRTSKRISKRISKRTSKRTGENWRSCPALLFPQDCWERIFNLFDSYHDLKDLSLVCKDFLSITNRARRTLRVLDRDMIPLFPKLLSRFRDLKAIDLEEIDGDELDDLLHQIANSGLKNLQELDISSNKYNKKCLPIAALRHLGSNTKSLKVFKCTHLNTLGDEDLFAIADSMPELEELCISTYYANNVHNAGMEAISQKLKKLRRIDMSIHRSITEKSLIANFSDFSLEKLSIISCFTPEHHDAIIYILENFKDLISLKVGGNEFQVGCRTNFKFPIESVAFTRSLQELEFYDMNVSGLLCSSIAQASLPLRKIAFSKCYIDSFAVFLSLVAAYPFLESLKLKENCFLSETNFPKIESLTDRQMNDLSQHLSNLRYFSLTCCGRGQDRITSSTLYYLAKNCPLLTVLVMRKTSLGSNKDRFIRNFSVENAVNNRHIQFLNLSMNKFLKDESLEKLTLICRNLKFLHVAGCPQLTEGGIRKVKNYSSNRKILNHWFKNVELTYQGHIHPVVI</sequence>
<dbReference type="InterPro" id="IPR006553">
    <property type="entry name" value="Leu-rich_rpt_Cys-con_subtyp"/>
</dbReference>
<dbReference type="KEGG" id="qsa:O6P43_031945"/>
<keyword evidence="2" id="KW-1185">Reference proteome</keyword>
<dbReference type="InterPro" id="IPR001611">
    <property type="entry name" value="Leu-rich_rpt"/>
</dbReference>
<dbReference type="EMBL" id="JARAOO010000013">
    <property type="protein sequence ID" value="KAJ7947096.1"/>
    <property type="molecule type" value="Genomic_DNA"/>
</dbReference>
<proteinExistence type="predicted"/>
<evidence type="ECO:0000313" key="1">
    <source>
        <dbReference type="EMBL" id="KAJ7947096.1"/>
    </source>
</evidence>
<dbReference type="GO" id="GO:0019005">
    <property type="term" value="C:SCF ubiquitin ligase complex"/>
    <property type="evidence" value="ECO:0007669"/>
    <property type="project" value="TreeGrafter"/>
</dbReference>
<dbReference type="SMART" id="SM00367">
    <property type="entry name" value="LRR_CC"/>
    <property type="match status" value="4"/>
</dbReference>
<dbReference type="Gene3D" id="3.80.10.10">
    <property type="entry name" value="Ribonuclease Inhibitor"/>
    <property type="match status" value="3"/>
</dbReference>
<dbReference type="Proteomes" id="UP001163823">
    <property type="component" value="Chromosome 13"/>
</dbReference>
<comment type="caution">
    <text evidence="1">The sequence shown here is derived from an EMBL/GenBank/DDBJ whole genome shotgun (WGS) entry which is preliminary data.</text>
</comment>
<dbReference type="SUPFAM" id="SSF52047">
    <property type="entry name" value="RNI-like"/>
    <property type="match status" value="2"/>
</dbReference>
<reference evidence="1" key="1">
    <citation type="journal article" date="2023" name="Science">
        <title>Elucidation of the pathway for biosynthesis of saponin adjuvants from the soapbark tree.</title>
        <authorList>
            <person name="Reed J."/>
            <person name="Orme A."/>
            <person name="El-Demerdash A."/>
            <person name="Owen C."/>
            <person name="Martin L.B.B."/>
            <person name="Misra R.C."/>
            <person name="Kikuchi S."/>
            <person name="Rejzek M."/>
            <person name="Martin A.C."/>
            <person name="Harkess A."/>
            <person name="Leebens-Mack J."/>
            <person name="Louveau T."/>
            <person name="Stephenson M.J."/>
            <person name="Osbourn A."/>
        </authorList>
    </citation>
    <scope>NUCLEOTIDE SEQUENCE</scope>
    <source>
        <strain evidence="1">S10</strain>
    </source>
</reference>
<dbReference type="InterPro" id="IPR032675">
    <property type="entry name" value="LRR_dom_sf"/>
</dbReference>
<evidence type="ECO:0000313" key="2">
    <source>
        <dbReference type="Proteomes" id="UP001163823"/>
    </source>
</evidence>
<dbReference type="PANTHER" id="PTHR13318">
    <property type="entry name" value="PARTNER OF PAIRED, ISOFORM B-RELATED"/>
    <property type="match status" value="1"/>
</dbReference>
<dbReference type="Pfam" id="PF13516">
    <property type="entry name" value="LRR_6"/>
    <property type="match status" value="1"/>
</dbReference>
<name>A0AAD7P9E9_QUISA</name>